<keyword evidence="2" id="KW-1185">Reference proteome</keyword>
<evidence type="ECO:0000313" key="1">
    <source>
        <dbReference type="EMBL" id="GJN39204.1"/>
    </source>
</evidence>
<organism evidence="1 2">
    <name type="scientific">Eleusine coracana subsp. coracana</name>
    <dbReference type="NCBI Taxonomy" id="191504"/>
    <lineage>
        <taxon>Eukaryota</taxon>
        <taxon>Viridiplantae</taxon>
        <taxon>Streptophyta</taxon>
        <taxon>Embryophyta</taxon>
        <taxon>Tracheophyta</taxon>
        <taxon>Spermatophyta</taxon>
        <taxon>Magnoliopsida</taxon>
        <taxon>Liliopsida</taxon>
        <taxon>Poales</taxon>
        <taxon>Poaceae</taxon>
        <taxon>PACMAD clade</taxon>
        <taxon>Chloridoideae</taxon>
        <taxon>Cynodonteae</taxon>
        <taxon>Eleusininae</taxon>
        <taxon>Eleusine</taxon>
    </lineage>
</organism>
<sequence length="262" mass="30664">MERTLRRRCGERNHYSVKSLVLFYRKDVHMECWYADGFIALANAHELILHVKSGRELPDDDAGAWCAWSCRRQQPSYKCCLTDFLLTDLPSLEHLHIGECTIAARHQSRDQRARRGAEDSRVSCKAWSYTNPMTTDEDKLQAFCLHVRFQASFTTYSSFRLRAPRLQLFKWSCTYADEVCIESVGHLSYVVIELAAGLKPRQYNEELSYVTLDQRDKLMTDILQGLMPGLRPLNWDDVKRKCVQRDDRWMCFELTNDYTVTQ</sequence>
<comment type="caution">
    <text evidence="1">The sequence shown here is derived from an EMBL/GenBank/DDBJ whole genome shotgun (WGS) entry which is preliminary data.</text>
</comment>
<protein>
    <submittedName>
        <fullName evidence="1">Uncharacterized protein</fullName>
    </submittedName>
</protein>
<accession>A0AAV5FU83</accession>
<proteinExistence type="predicted"/>
<dbReference type="Proteomes" id="UP001054889">
    <property type="component" value="Unassembled WGS sequence"/>
</dbReference>
<dbReference type="EMBL" id="BQKI01000097">
    <property type="protein sequence ID" value="GJN39204.1"/>
    <property type="molecule type" value="Genomic_DNA"/>
</dbReference>
<dbReference type="AlphaFoldDB" id="A0AAV5FU83"/>
<reference evidence="1" key="2">
    <citation type="submission" date="2021-12" db="EMBL/GenBank/DDBJ databases">
        <title>Resequencing data analysis of finger millet.</title>
        <authorList>
            <person name="Hatakeyama M."/>
            <person name="Aluri S."/>
            <person name="Balachadran M.T."/>
            <person name="Sivarajan S.R."/>
            <person name="Poveda L."/>
            <person name="Shimizu-Inatsugi R."/>
            <person name="Schlapbach R."/>
            <person name="Sreeman S.M."/>
            <person name="Shimizu K.K."/>
        </authorList>
    </citation>
    <scope>NUCLEOTIDE SEQUENCE</scope>
</reference>
<evidence type="ECO:0000313" key="2">
    <source>
        <dbReference type="Proteomes" id="UP001054889"/>
    </source>
</evidence>
<reference evidence="1" key="1">
    <citation type="journal article" date="2018" name="DNA Res.">
        <title>Multiple hybrid de novo genome assembly of finger millet, an orphan allotetraploid crop.</title>
        <authorList>
            <person name="Hatakeyama M."/>
            <person name="Aluri S."/>
            <person name="Balachadran M.T."/>
            <person name="Sivarajan S.R."/>
            <person name="Patrignani A."/>
            <person name="Gruter S."/>
            <person name="Poveda L."/>
            <person name="Shimizu-Inatsugi R."/>
            <person name="Baeten J."/>
            <person name="Francoijs K.J."/>
            <person name="Nataraja K.N."/>
            <person name="Reddy Y.A.N."/>
            <person name="Phadnis S."/>
            <person name="Ravikumar R.L."/>
            <person name="Schlapbach R."/>
            <person name="Sreeman S.M."/>
            <person name="Shimizu K.K."/>
        </authorList>
    </citation>
    <scope>NUCLEOTIDE SEQUENCE</scope>
</reference>
<name>A0AAV5FU83_ELECO</name>
<gene>
    <name evidence="1" type="primary">gb28306</name>
    <name evidence="1" type="ORF">PR202_gb28306</name>
</gene>